<comment type="caution">
    <text evidence="16">The sequence shown here is derived from an EMBL/GenBank/DDBJ whole genome shotgun (WGS) entry which is preliminary data.</text>
</comment>
<feature type="domain" description="FAD/NAD(P)-binding" evidence="15">
    <location>
        <begin position="4"/>
        <end position="320"/>
    </location>
</feature>
<evidence type="ECO:0000256" key="13">
    <source>
        <dbReference type="RuleBase" id="RU003692"/>
    </source>
</evidence>
<name>A0ABS6G429_9FIRM</name>
<evidence type="ECO:0000313" key="16">
    <source>
        <dbReference type="EMBL" id="MBU5677133.1"/>
    </source>
</evidence>
<dbReference type="NCBIfam" id="TIGR01350">
    <property type="entry name" value="lipoamide_DH"/>
    <property type="match status" value="1"/>
</dbReference>
<keyword evidence="10" id="KW-1015">Disulfide bond</keyword>
<evidence type="ECO:0000256" key="10">
    <source>
        <dbReference type="ARBA" id="ARBA00023157"/>
    </source>
</evidence>
<comment type="cofactor">
    <cofactor evidence="13">
        <name>FAD</name>
        <dbReference type="ChEBI" id="CHEBI:57692"/>
    </cofactor>
    <text evidence="13">Binds 1 FAD per subunit.</text>
</comment>
<evidence type="ECO:0000256" key="6">
    <source>
        <dbReference type="ARBA" id="ARBA00022630"/>
    </source>
</evidence>
<keyword evidence="6 13" id="KW-0285">Flavoprotein</keyword>
<evidence type="ECO:0000256" key="9">
    <source>
        <dbReference type="ARBA" id="ARBA00023027"/>
    </source>
</evidence>
<protein>
    <recommendedName>
        <fullName evidence="4 13">Dihydrolipoyl dehydrogenase</fullName>
        <ecNumber evidence="3 13">1.8.1.4</ecNumber>
    </recommendedName>
</protein>
<dbReference type="Proteomes" id="UP000779508">
    <property type="component" value="Unassembled WGS sequence"/>
</dbReference>
<evidence type="ECO:0000259" key="14">
    <source>
        <dbReference type="Pfam" id="PF02852"/>
    </source>
</evidence>
<feature type="domain" description="Pyridine nucleotide-disulphide oxidoreductase dimerisation" evidence="14">
    <location>
        <begin position="339"/>
        <end position="447"/>
    </location>
</feature>
<organism evidence="16 17">
    <name type="scientific">Alkaliphilus flagellatus</name>
    <dbReference type="NCBI Taxonomy" id="2841507"/>
    <lineage>
        <taxon>Bacteria</taxon>
        <taxon>Bacillati</taxon>
        <taxon>Bacillota</taxon>
        <taxon>Clostridia</taxon>
        <taxon>Peptostreptococcales</taxon>
        <taxon>Natronincolaceae</taxon>
        <taxon>Alkaliphilus</taxon>
    </lineage>
</organism>
<comment type="catalytic activity">
    <reaction evidence="12 13">
        <text>N(6)-[(R)-dihydrolipoyl]-L-lysyl-[protein] + NAD(+) = N(6)-[(R)-lipoyl]-L-lysyl-[protein] + NADH + H(+)</text>
        <dbReference type="Rhea" id="RHEA:15045"/>
        <dbReference type="Rhea" id="RHEA-COMP:10474"/>
        <dbReference type="Rhea" id="RHEA-COMP:10475"/>
        <dbReference type="ChEBI" id="CHEBI:15378"/>
        <dbReference type="ChEBI" id="CHEBI:57540"/>
        <dbReference type="ChEBI" id="CHEBI:57945"/>
        <dbReference type="ChEBI" id="CHEBI:83099"/>
        <dbReference type="ChEBI" id="CHEBI:83100"/>
        <dbReference type="EC" id="1.8.1.4"/>
    </reaction>
</comment>
<dbReference type="InterPro" id="IPR001100">
    <property type="entry name" value="Pyr_nuc-diS_OxRdtase"/>
</dbReference>
<dbReference type="InterPro" id="IPR050151">
    <property type="entry name" value="Class-I_Pyr_Nuc-Dis_Oxidored"/>
</dbReference>
<keyword evidence="5" id="KW-0963">Cytoplasm</keyword>
<evidence type="ECO:0000259" key="15">
    <source>
        <dbReference type="Pfam" id="PF07992"/>
    </source>
</evidence>
<dbReference type="RefSeq" id="WP_216417625.1">
    <property type="nucleotide sequence ID" value="NZ_JAHLQK010000004.1"/>
</dbReference>
<dbReference type="InterPro" id="IPR012999">
    <property type="entry name" value="Pyr_OxRdtase_I_AS"/>
</dbReference>
<evidence type="ECO:0000256" key="8">
    <source>
        <dbReference type="ARBA" id="ARBA00023002"/>
    </source>
</evidence>
<evidence type="ECO:0000256" key="11">
    <source>
        <dbReference type="ARBA" id="ARBA00023284"/>
    </source>
</evidence>
<dbReference type="EMBL" id="JAHLQK010000004">
    <property type="protein sequence ID" value="MBU5677133.1"/>
    <property type="molecule type" value="Genomic_DNA"/>
</dbReference>
<dbReference type="GO" id="GO:0004148">
    <property type="term" value="F:dihydrolipoyl dehydrogenase (NADH) activity"/>
    <property type="evidence" value="ECO:0007669"/>
    <property type="project" value="UniProtKB-EC"/>
</dbReference>
<evidence type="ECO:0000256" key="1">
    <source>
        <dbReference type="ARBA" id="ARBA00004496"/>
    </source>
</evidence>
<dbReference type="InterPro" id="IPR004099">
    <property type="entry name" value="Pyr_nucl-diS_OxRdtase_dimer"/>
</dbReference>
<evidence type="ECO:0000256" key="12">
    <source>
        <dbReference type="ARBA" id="ARBA00049187"/>
    </source>
</evidence>
<proteinExistence type="inferred from homology"/>
<comment type="subcellular location">
    <subcellularLocation>
        <location evidence="1">Cytoplasm</location>
    </subcellularLocation>
</comment>
<comment type="similarity">
    <text evidence="2 13">Belongs to the class-I pyridine nucleotide-disulfide oxidoreductase family.</text>
</comment>
<keyword evidence="11 13" id="KW-0676">Redox-active center</keyword>
<dbReference type="InterPro" id="IPR006258">
    <property type="entry name" value="Lipoamide_DH"/>
</dbReference>
<evidence type="ECO:0000256" key="4">
    <source>
        <dbReference type="ARBA" id="ARBA00016961"/>
    </source>
</evidence>
<dbReference type="PROSITE" id="PS00076">
    <property type="entry name" value="PYRIDINE_REDOX_1"/>
    <property type="match status" value="1"/>
</dbReference>
<keyword evidence="7 13" id="KW-0274">FAD</keyword>
<keyword evidence="17" id="KW-1185">Reference proteome</keyword>
<evidence type="ECO:0000256" key="7">
    <source>
        <dbReference type="ARBA" id="ARBA00022827"/>
    </source>
</evidence>
<evidence type="ECO:0000256" key="2">
    <source>
        <dbReference type="ARBA" id="ARBA00007532"/>
    </source>
</evidence>
<dbReference type="PANTHER" id="PTHR22912:SF217">
    <property type="entry name" value="DIHYDROLIPOYL DEHYDROGENASE"/>
    <property type="match status" value="1"/>
</dbReference>
<accession>A0ABS6G429</accession>
<dbReference type="InterPro" id="IPR023753">
    <property type="entry name" value="FAD/NAD-binding_dom"/>
</dbReference>
<gene>
    <name evidence="16" type="primary">lpdA</name>
    <name evidence="16" type="ORF">KQI88_11995</name>
</gene>
<evidence type="ECO:0000256" key="5">
    <source>
        <dbReference type="ARBA" id="ARBA00022490"/>
    </source>
</evidence>
<comment type="miscellaneous">
    <text evidence="13">The active site is a redox-active disulfide bond.</text>
</comment>
<keyword evidence="9 13" id="KW-0520">NAD</keyword>
<reference evidence="16 17" key="1">
    <citation type="submission" date="2021-06" db="EMBL/GenBank/DDBJ databases">
        <authorList>
            <person name="Sun Q."/>
            <person name="Li D."/>
        </authorList>
    </citation>
    <scope>NUCLEOTIDE SEQUENCE [LARGE SCALE GENOMIC DNA]</scope>
    <source>
        <strain evidence="16 17">MSJ-5</strain>
    </source>
</reference>
<dbReference type="PIRSF" id="PIRSF000350">
    <property type="entry name" value="Mercury_reductase_MerA"/>
    <property type="match status" value="1"/>
</dbReference>
<sequence length="463" mass="49538">MKNYDVIILGAGPGGYVAAIRAAQLGAAVALIEKESIGGVCLNWGCIPTKTLLKSAKTYQNILHGEFYGIEGIESDKIKVNWQAMVDRKDKVVDKLVSGIEVLLKGNKIDIYKGFGEFIDKNHIKVGDETLYGKNMIIATGTSPKAPNIPGIKDSIDNGYMITAKGLLSMEELPKSMVILGGGVIAVEFATLMNALNVDVTLIQRSGRILSGMDAEMANTLTRQLKKSKVKVVTNTSLKAIDGKKVIVEVKGKEEIFEAEKILLSLGTTPNLDGLQKLDLKVGPSGIETNEKMETNIDGVYAIGDINGKYSLAHVASAEGIVAVENAMGGNEILNYNVIPSCVYTFPELASVGLTEEEAIEKGLDIVVNKFPVNANGKAMAEGDTIGFLKIIANKEYGEVLGVHIMASTATDMISEAVMVMELEGTAEDIAKAVHPHPTLSEMMMESAHGILGYPIHSLNKGK</sequence>
<dbReference type="PANTHER" id="PTHR22912">
    <property type="entry name" value="DISULFIDE OXIDOREDUCTASE"/>
    <property type="match status" value="1"/>
</dbReference>
<evidence type="ECO:0000313" key="17">
    <source>
        <dbReference type="Proteomes" id="UP000779508"/>
    </source>
</evidence>
<dbReference type="Pfam" id="PF07992">
    <property type="entry name" value="Pyr_redox_2"/>
    <property type="match status" value="1"/>
</dbReference>
<dbReference type="EC" id="1.8.1.4" evidence="3 13"/>
<evidence type="ECO:0000256" key="3">
    <source>
        <dbReference type="ARBA" id="ARBA00012608"/>
    </source>
</evidence>
<dbReference type="Pfam" id="PF02852">
    <property type="entry name" value="Pyr_redox_dim"/>
    <property type="match status" value="1"/>
</dbReference>
<keyword evidence="8 13" id="KW-0560">Oxidoreductase</keyword>